<dbReference type="EMBL" id="LAYQ01000022">
    <property type="protein sequence ID" value="KKO77839.1"/>
    <property type="molecule type" value="Genomic_DNA"/>
</dbReference>
<gene>
    <name evidence="1" type="ORF">WU87_10380</name>
</gene>
<proteinExistence type="predicted"/>
<accession>A0ACC4U8L2</accession>
<protein>
    <submittedName>
        <fullName evidence="1">Uncharacterized protein</fullName>
    </submittedName>
</protein>
<evidence type="ECO:0000313" key="2">
    <source>
        <dbReference type="Proteomes" id="UP000034245"/>
    </source>
</evidence>
<name>A0ACC4U8L2_9CORY</name>
<organism evidence="1 2">
    <name type="scientific">Corynebacterium minutissimum</name>
    <dbReference type="NCBI Taxonomy" id="38301"/>
    <lineage>
        <taxon>Bacteria</taxon>
        <taxon>Bacillati</taxon>
        <taxon>Actinomycetota</taxon>
        <taxon>Actinomycetes</taxon>
        <taxon>Mycobacteriales</taxon>
        <taxon>Corynebacteriaceae</taxon>
        <taxon>Corynebacterium</taxon>
    </lineage>
</organism>
<sequence length="138" mass="15842">MAVSKNRTARRPRRNRQTVQMGPGPTRQSTNPDPQREPSRPRNRTTSPLRQRYRHQLQPFNRHPKRPNLAPATRATWNGILQQRCQFPGLVLRTSRLELVLLTDEIVGEALGSSEYTDLMGHICTAYTMADFDYEVSG</sequence>
<evidence type="ECO:0000313" key="1">
    <source>
        <dbReference type="EMBL" id="KKO77839.1"/>
    </source>
</evidence>
<keyword evidence="2" id="KW-1185">Reference proteome</keyword>
<dbReference type="Proteomes" id="UP000034245">
    <property type="component" value="Unassembled WGS sequence"/>
</dbReference>
<reference evidence="1" key="1">
    <citation type="submission" date="2015-04" db="EMBL/GenBank/DDBJ databases">
        <title>Draft Genome Sequences of Three Species of Emerging Human-Pathogenic Corynebacteria.</title>
        <authorList>
            <person name="Pacheco L.G."/>
            <person name="Mattos-Guaraldi A.L."/>
            <person name="Santos C.S."/>
            <person name="Veras A.O."/>
            <person name="Guimaraes L.C."/>
            <person name="Abreu V."/>
            <person name="Pereira F.L."/>
            <person name="Soares S.C."/>
            <person name="Dorella F.A."/>
            <person name="Carvalho A.F."/>
            <person name="Leal C.G."/>
            <person name="Figueiredo H.C."/>
            <person name="Ramos J.N."/>
            <person name="Vieira V."/>
            <person name="Farfour E."/>
            <person name="Guiso N."/>
            <person name="Hirata R.Jr."/>
            <person name="Ramos R.T."/>
            <person name="Azevedo V."/>
            <person name="Silva A."/>
        </authorList>
    </citation>
    <scope>NUCLEOTIDE SEQUENCE</scope>
    <source>
        <strain evidence="1">1941</strain>
    </source>
</reference>
<comment type="caution">
    <text evidence="1">The sequence shown here is derived from an EMBL/GenBank/DDBJ whole genome shotgun (WGS) entry which is preliminary data.</text>
</comment>